<sequence>MSIGGLARMASFFWPWATGGARVAALSGSIRGCHKTRRAPIEVARPLSPPSTRHAKGQTARKHFYVAENQKKKREKPSDTRALVDAFDGAPRHNKVGKKAKAKAEDDANCKLF</sequence>
<dbReference type="Proteomes" id="UP001253637">
    <property type="component" value="Segment"/>
</dbReference>
<feature type="compositionally biased region" description="Basic and acidic residues" evidence="1">
    <location>
        <begin position="102"/>
        <end position="113"/>
    </location>
</feature>
<organism evidence="2 3">
    <name type="scientific">Pandoravirus japonicus</name>
    <dbReference type="NCBI Taxonomy" id="2823154"/>
    <lineage>
        <taxon>Viruses</taxon>
        <taxon>Pandoravirus</taxon>
    </lineage>
</organism>
<reference evidence="2" key="1">
    <citation type="submission" date="2021-04" db="EMBL/GenBank/DDBJ databases">
        <title>Draft Genome Sequence of Pandoravirus japonicus, Isolated from the Sabaishi River of Niigata, Japan.</title>
        <authorList>
            <person name="Hosokawa N."/>
            <person name="Takahashi H."/>
            <person name="Aoki K."/>
            <person name="Takemura M."/>
        </authorList>
    </citation>
    <scope>NUCLEOTIDE SEQUENCE</scope>
</reference>
<name>A0A811BRS6_9VIRU</name>
<proteinExistence type="predicted"/>
<dbReference type="EMBL" id="LC625835">
    <property type="protein sequence ID" value="BCU03041.1"/>
    <property type="molecule type" value="Genomic_DNA"/>
</dbReference>
<evidence type="ECO:0000313" key="2">
    <source>
        <dbReference type="EMBL" id="BCU03041.1"/>
    </source>
</evidence>
<accession>A0A811BRS6</accession>
<feature type="compositionally biased region" description="Basic residues" evidence="1">
    <location>
        <begin position="92"/>
        <end position="101"/>
    </location>
</feature>
<evidence type="ECO:0000256" key="1">
    <source>
        <dbReference type="SAM" id="MobiDB-lite"/>
    </source>
</evidence>
<feature type="region of interest" description="Disordered" evidence="1">
    <location>
        <begin position="91"/>
        <end position="113"/>
    </location>
</feature>
<protein>
    <submittedName>
        <fullName evidence="2">Uncharacterized protein</fullName>
    </submittedName>
</protein>
<evidence type="ECO:0000313" key="3">
    <source>
        <dbReference type="Proteomes" id="UP001253637"/>
    </source>
</evidence>